<dbReference type="PANTHER" id="PTHR45090">
    <property type="entry name" value="CHAPERONE PROTEIN DNAJ 20 CHLOROPLASTIC"/>
    <property type="match status" value="1"/>
</dbReference>
<feature type="domain" description="J" evidence="1">
    <location>
        <begin position="36"/>
        <end position="101"/>
    </location>
</feature>
<organism evidence="2 3">
    <name type="scientific">Centaurea solstitialis</name>
    <name type="common">yellow star-thistle</name>
    <dbReference type="NCBI Taxonomy" id="347529"/>
    <lineage>
        <taxon>Eukaryota</taxon>
        <taxon>Viridiplantae</taxon>
        <taxon>Streptophyta</taxon>
        <taxon>Embryophyta</taxon>
        <taxon>Tracheophyta</taxon>
        <taxon>Spermatophyta</taxon>
        <taxon>Magnoliopsida</taxon>
        <taxon>eudicotyledons</taxon>
        <taxon>Gunneridae</taxon>
        <taxon>Pentapetalae</taxon>
        <taxon>asterids</taxon>
        <taxon>campanulids</taxon>
        <taxon>Asterales</taxon>
        <taxon>Asteraceae</taxon>
        <taxon>Carduoideae</taxon>
        <taxon>Cardueae</taxon>
        <taxon>Centaureinae</taxon>
        <taxon>Centaurea</taxon>
    </lineage>
</organism>
<dbReference type="PRINTS" id="PR00625">
    <property type="entry name" value="JDOMAIN"/>
</dbReference>
<dbReference type="AlphaFoldDB" id="A0AA38W7R0"/>
<dbReference type="Pfam" id="PF00226">
    <property type="entry name" value="DnaJ"/>
    <property type="match status" value="1"/>
</dbReference>
<accession>A0AA38W7R0</accession>
<dbReference type="PANTHER" id="PTHR45090:SF8">
    <property type="entry name" value="J DOMAIN-CONTAINING PROTEIN"/>
    <property type="match status" value="1"/>
</dbReference>
<reference evidence="2" key="1">
    <citation type="submission" date="2023-03" db="EMBL/GenBank/DDBJ databases">
        <title>Chromosome-scale reference genome and RAD-based genetic map of yellow starthistle (Centaurea solstitialis) reveal putative structural variation and QTLs associated with invader traits.</title>
        <authorList>
            <person name="Reatini B."/>
            <person name="Cang F.A."/>
            <person name="Jiang Q."/>
            <person name="Mckibben M.T.W."/>
            <person name="Barker M.S."/>
            <person name="Rieseberg L.H."/>
            <person name="Dlugosch K.M."/>
        </authorList>
    </citation>
    <scope>NUCLEOTIDE SEQUENCE</scope>
    <source>
        <strain evidence="2">CAN-66</strain>
        <tissue evidence="2">Leaf</tissue>
    </source>
</reference>
<dbReference type="Gene3D" id="1.10.287.110">
    <property type="entry name" value="DnaJ domain"/>
    <property type="match status" value="1"/>
</dbReference>
<sequence>MVNNSLCFFSNPPCVNPKKPSLFKVTCSRSPSSASNFYKLLCLSSKNAGTEEIKRAYRTLALKYHPDVCDGEDTTKTFVLLHTAYTTLMDPVLRKDYDSRLVGCRDQPGGHVCVGCAFNTDDGGERRRWEVQIMELKKRSSAGYGKEGSWGSRMRYVNKHTN</sequence>
<dbReference type="EMBL" id="JARYMX010000008">
    <property type="protein sequence ID" value="KAJ9538311.1"/>
    <property type="molecule type" value="Genomic_DNA"/>
</dbReference>
<keyword evidence="3" id="KW-1185">Reference proteome</keyword>
<proteinExistence type="predicted"/>
<dbReference type="PROSITE" id="PS50076">
    <property type="entry name" value="DNAJ_2"/>
    <property type="match status" value="1"/>
</dbReference>
<evidence type="ECO:0000259" key="1">
    <source>
        <dbReference type="PROSITE" id="PS50076"/>
    </source>
</evidence>
<evidence type="ECO:0000313" key="3">
    <source>
        <dbReference type="Proteomes" id="UP001172457"/>
    </source>
</evidence>
<dbReference type="InterPro" id="IPR001623">
    <property type="entry name" value="DnaJ_domain"/>
</dbReference>
<gene>
    <name evidence="2" type="ORF">OSB04_031044</name>
</gene>
<dbReference type="SUPFAM" id="SSF46565">
    <property type="entry name" value="Chaperone J-domain"/>
    <property type="match status" value="1"/>
</dbReference>
<name>A0AA38W7R0_9ASTR</name>
<dbReference type="InterPro" id="IPR036869">
    <property type="entry name" value="J_dom_sf"/>
</dbReference>
<dbReference type="InterPro" id="IPR053232">
    <property type="entry name" value="DnaJ_C/III_chloroplastic"/>
</dbReference>
<comment type="caution">
    <text evidence="2">The sequence shown here is derived from an EMBL/GenBank/DDBJ whole genome shotgun (WGS) entry which is preliminary data.</text>
</comment>
<dbReference type="SMART" id="SM00271">
    <property type="entry name" value="DnaJ"/>
    <property type="match status" value="1"/>
</dbReference>
<protein>
    <recommendedName>
        <fullName evidence="1">J domain-containing protein</fullName>
    </recommendedName>
</protein>
<dbReference type="Proteomes" id="UP001172457">
    <property type="component" value="Chromosome 8"/>
</dbReference>
<dbReference type="CDD" id="cd06257">
    <property type="entry name" value="DnaJ"/>
    <property type="match status" value="1"/>
</dbReference>
<evidence type="ECO:0000313" key="2">
    <source>
        <dbReference type="EMBL" id="KAJ9538311.1"/>
    </source>
</evidence>
<dbReference type="GO" id="GO:0009507">
    <property type="term" value="C:chloroplast"/>
    <property type="evidence" value="ECO:0007669"/>
    <property type="project" value="TreeGrafter"/>
</dbReference>